<keyword evidence="4 9" id="KW-0997">Cell inner membrane</keyword>
<evidence type="ECO:0000256" key="4">
    <source>
        <dbReference type="ARBA" id="ARBA00022519"/>
    </source>
</evidence>
<dbReference type="GO" id="GO:0022857">
    <property type="term" value="F:transmembrane transporter activity"/>
    <property type="evidence" value="ECO:0007669"/>
    <property type="project" value="UniProtKB-UniRule"/>
</dbReference>
<keyword evidence="12" id="KW-1185">Reference proteome</keyword>
<dbReference type="RefSeq" id="WP_244595401.1">
    <property type="nucleotide sequence ID" value="NZ_FNUY01000001.1"/>
</dbReference>
<keyword evidence="6 9" id="KW-1133">Transmembrane helix</keyword>
<evidence type="ECO:0000256" key="9">
    <source>
        <dbReference type="RuleBase" id="RU369079"/>
    </source>
</evidence>
<dbReference type="InterPro" id="IPR055348">
    <property type="entry name" value="DctQ"/>
</dbReference>
<comment type="function">
    <text evidence="9">Part of the tripartite ATP-independent periplasmic (TRAP) transport system.</text>
</comment>
<evidence type="ECO:0000256" key="7">
    <source>
        <dbReference type="ARBA" id="ARBA00023136"/>
    </source>
</evidence>
<sequence>MTSDIKQEIHTPVTGEELAHVFDEAPPPADLSVYGIEDWVTLAAFWLMVGCVILQFFTRYVLNDSFAWTEEIAVYALVVVVFLGASLCVRSSRHIQVDFIYRYLPHPAGRALSTGVDAVRIGFFGYGTWLMYKYASLIPDEMMTTVDLPKSIVFNAVVLAFALMTLRSLHVAWQNWQRGYSVLENPAAFDGSEA</sequence>
<feature type="transmembrane region" description="Helical" evidence="9">
    <location>
        <begin position="111"/>
        <end position="132"/>
    </location>
</feature>
<proteinExistence type="inferred from homology"/>
<evidence type="ECO:0000313" key="11">
    <source>
        <dbReference type="EMBL" id="SEF55589.1"/>
    </source>
</evidence>
<evidence type="ECO:0000256" key="5">
    <source>
        <dbReference type="ARBA" id="ARBA00022692"/>
    </source>
</evidence>
<keyword evidence="7 9" id="KW-0472">Membrane</keyword>
<feature type="transmembrane region" description="Helical" evidence="9">
    <location>
        <begin position="152"/>
        <end position="173"/>
    </location>
</feature>
<protein>
    <recommendedName>
        <fullName evidence="9">TRAP transporter small permease protein</fullName>
    </recommendedName>
</protein>
<dbReference type="AlphaFoldDB" id="A0A1H5SYJ5"/>
<name>A0A1H5SYJ5_9HYPH</name>
<organism evidence="11 12">
    <name type="scientific">Bosea lathyri</name>
    <dbReference type="NCBI Taxonomy" id="1036778"/>
    <lineage>
        <taxon>Bacteria</taxon>
        <taxon>Pseudomonadati</taxon>
        <taxon>Pseudomonadota</taxon>
        <taxon>Alphaproteobacteria</taxon>
        <taxon>Hyphomicrobiales</taxon>
        <taxon>Boseaceae</taxon>
        <taxon>Bosea</taxon>
    </lineage>
</organism>
<accession>A0A1H5SYJ5</accession>
<dbReference type="PANTHER" id="PTHR35011:SF11">
    <property type="entry name" value="TRAP TRANSPORTER SMALL PERMEASE PROTEIN"/>
    <property type="match status" value="1"/>
</dbReference>
<keyword evidence="2 9" id="KW-0813">Transport</keyword>
<comment type="subcellular location">
    <subcellularLocation>
        <location evidence="1 9">Cell inner membrane</location>
        <topology evidence="1 9">Multi-pass membrane protein</topology>
    </subcellularLocation>
</comment>
<keyword evidence="3" id="KW-1003">Cell membrane</keyword>
<evidence type="ECO:0000256" key="2">
    <source>
        <dbReference type="ARBA" id="ARBA00022448"/>
    </source>
</evidence>
<comment type="similarity">
    <text evidence="8 9">Belongs to the TRAP transporter small permease family.</text>
</comment>
<feature type="domain" description="Tripartite ATP-independent periplasmic transporters DctQ component" evidence="10">
    <location>
        <begin position="48"/>
        <end position="177"/>
    </location>
</feature>
<dbReference type="Pfam" id="PF04290">
    <property type="entry name" value="DctQ"/>
    <property type="match status" value="1"/>
</dbReference>
<evidence type="ECO:0000259" key="10">
    <source>
        <dbReference type="Pfam" id="PF04290"/>
    </source>
</evidence>
<evidence type="ECO:0000256" key="3">
    <source>
        <dbReference type="ARBA" id="ARBA00022475"/>
    </source>
</evidence>
<dbReference type="GO" id="GO:0015740">
    <property type="term" value="P:C4-dicarboxylate transport"/>
    <property type="evidence" value="ECO:0007669"/>
    <property type="project" value="TreeGrafter"/>
</dbReference>
<keyword evidence="5 9" id="KW-0812">Transmembrane</keyword>
<dbReference type="GO" id="GO:0005886">
    <property type="term" value="C:plasma membrane"/>
    <property type="evidence" value="ECO:0007669"/>
    <property type="project" value="UniProtKB-SubCell"/>
</dbReference>
<feature type="transmembrane region" description="Helical" evidence="9">
    <location>
        <begin position="39"/>
        <end position="60"/>
    </location>
</feature>
<dbReference type="EMBL" id="FNUY01000001">
    <property type="protein sequence ID" value="SEF55589.1"/>
    <property type="molecule type" value="Genomic_DNA"/>
</dbReference>
<dbReference type="PANTHER" id="PTHR35011">
    <property type="entry name" value="2,3-DIKETO-L-GULONATE TRAP TRANSPORTER SMALL PERMEASE PROTEIN YIAM"/>
    <property type="match status" value="1"/>
</dbReference>
<dbReference type="Proteomes" id="UP000236743">
    <property type="component" value="Unassembled WGS sequence"/>
</dbReference>
<comment type="subunit">
    <text evidence="9">The complex comprises the extracytoplasmic solute receptor protein and the two transmembrane proteins.</text>
</comment>
<feature type="transmembrane region" description="Helical" evidence="9">
    <location>
        <begin position="72"/>
        <end position="90"/>
    </location>
</feature>
<evidence type="ECO:0000256" key="1">
    <source>
        <dbReference type="ARBA" id="ARBA00004429"/>
    </source>
</evidence>
<evidence type="ECO:0000256" key="8">
    <source>
        <dbReference type="ARBA" id="ARBA00038436"/>
    </source>
</evidence>
<dbReference type="InterPro" id="IPR007387">
    <property type="entry name" value="TRAP_DctQ"/>
</dbReference>
<gene>
    <name evidence="11" type="ORF">SAMN04488115_101456</name>
</gene>
<evidence type="ECO:0000313" key="12">
    <source>
        <dbReference type="Proteomes" id="UP000236743"/>
    </source>
</evidence>
<reference evidence="11 12" key="1">
    <citation type="submission" date="2016-10" db="EMBL/GenBank/DDBJ databases">
        <authorList>
            <person name="de Groot N.N."/>
        </authorList>
    </citation>
    <scope>NUCLEOTIDE SEQUENCE [LARGE SCALE GENOMIC DNA]</scope>
    <source>
        <strain evidence="11 12">DSM 26656</strain>
    </source>
</reference>
<evidence type="ECO:0000256" key="6">
    <source>
        <dbReference type="ARBA" id="ARBA00022989"/>
    </source>
</evidence>